<name>A0A087TQI1_STEMI</name>
<evidence type="ECO:0000313" key="1">
    <source>
        <dbReference type="EMBL" id="KFM67370.1"/>
    </source>
</evidence>
<proteinExistence type="predicted"/>
<protein>
    <submittedName>
        <fullName evidence="1">Uncharacterized protein</fullName>
    </submittedName>
</protein>
<dbReference type="EMBL" id="KK116303">
    <property type="protein sequence ID" value="KFM67370.1"/>
    <property type="molecule type" value="Genomic_DNA"/>
</dbReference>
<feature type="non-terminal residue" evidence="1">
    <location>
        <position position="72"/>
    </location>
</feature>
<gene>
    <name evidence="1" type="ORF">X975_21484</name>
</gene>
<evidence type="ECO:0000313" key="2">
    <source>
        <dbReference type="Proteomes" id="UP000054359"/>
    </source>
</evidence>
<keyword evidence="2" id="KW-1185">Reference proteome</keyword>
<sequence length="72" mass="8417">MPLWCNGSTLERIREVQVRVPARAWFICHVSSIKICFYRGARTKRWLMMILHHQNLAIGSPNPHSLFKRGSI</sequence>
<reference evidence="1 2" key="1">
    <citation type="submission" date="2013-11" db="EMBL/GenBank/DDBJ databases">
        <title>Genome sequencing of Stegodyphus mimosarum.</title>
        <authorList>
            <person name="Bechsgaard J."/>
        </authorList>
    </citation>
    <scope>NUCLEOTIDE SEQUENCE [LARGE SCALE GENOMIC DNA]</scope>
</reference>
<accession>A0A087TQI1</accession>
<organism evidence="1 2">
    <name type="scientific">Stegodyphus mimosarum</name>
    <name type="common">African social velvet spider</name>
    <dbReference type="NCBI Taxonomy" id="407821"/>
    <lineage>
        <taxon>Eukaryota</taxon>
        <taxon>Metazoa</taxon>
        <taxon>Ecdysozoa</taxon>
        <taxon>Arthropoda</taxon>
        <taxon>Chelicerata</taxon>
        <taxon>Arachnida</taxon>
        <taxon>Araneae</taxon>
        <taxon>Araneomorphae</taxon>
        <taxon>Entelegynae</taxon>
        <taxon>Eresoidea</taxon>
        <taxon>Eresidae</taxon>
        <taxon>Stegodyphus</taxon>
    </lineage>
</organism>
<dbReference type="AlphaFoldDB" id="A0A087TQI1"/>
<dbReference type="Proteomes" id="UP000054359">
    <property type="component" value="Unassembled WGS sequence"/>
</dbReference>